<keyword evidence="4" id="KW-0472">Membrane</keyword>
<dbReference type="GO" id="GO:0016020">
    <property type="term" value="C:membrane"/>
    <property type="evidence" value="ECO:0007669"/>
    <property type="project" value="UniProtKB-SubCell"/>
</dbReference>
<evidence type="ECO:0000256" key="3">
    <source>
        <dbReference type="ARBA" id="ARBA00022989"/>
    </source>
</evidence>
<evidence type="ECO:0000256" key="4">
    <source>
        <dbReference type="ARBA" id="ARBA00023136"/>
    </source>
</evidence>
<keyword evidence="7" id="KW-1185">Reference proteome</keyword>
<protein>
    <submittedName>
        <fullName evidence="6">9962_t:CDS:1</fullName>
    </submittedName>
</protein>
<dbReference type="Proteomes" id="UP000789396">
    <property type="component" value="Unassembled WGS sequence"/>
</dbReference>
<dbReference type="InterPro" id="IPR042240">
    <property type="entry name" value="CHASE_sf"/>
</dbReference>
<organism evidence="6 7">
    <name type="scientific">Racocetra fulgida</name>
    <dbReference type="NCBI Taxonomy" id="60492"/>
    <lineage>
        <taxon>Eukaryota</taxon>
        <taxon>Fungi</taxon>
        <taxon>Fungi incertae sedis</taxon>
        <taxon>Mucoromycota</taxon>
        <taxon>Glomeromycotina</taxon>
        <taxon>Glomeromycetes</taxon>
        <taxon>Diversisporales</taxon>
        <taxon>Gigasporaceae</taxon>
        <taxon>Racocetra</taxon>
    </lineage>
</organism>
<evidence type="ECO:0000256" key="1">
    <source>
        <dbReference type="ARBA" id="ARBA00004370"/>
    </source>
</evidence>
<gene>
    <name evidence="6" type="ORF">RFULGI_LOCUS17173</name>
</gene>
<dbReference type="OrthoDB" id="2160052at2759"/>
<keyword evidence="3" id="KW-1133">Transmembrane helix</keyword>
<dbReference type="Gene3D" id="3.30.450.350">
    <property type="entry name" value="CHASE domain"/>
    <property type="match status" value="1"/>
</dbReference>
<proteinExistence type="predicted"/>
<reference evidence="6" key="1">
    <citation type="submission" date="2021-06" db="EMBL/GenBank/DDBJ databases">
        <authorList>
            <person name="Kallberg Y."/>
            <person name="Tangrot J."/>
            <person name="Rosling A."/>
        </authorList>
    </citation>
    <scope>NUCLEOTIDE SEQUENCE</scope>
    <source>
        <strain evidence="6">IN212</strain>
    </source>
</reference>
<comment type="subcellular location">
    <subcellularLocation>
        <location evidence="1">Membrane</location>
    </subcellularLocation>
</comment>
<name>A0A9N9P6U3_9GLOM</name>
<keyword evidence="2" id="KW-0812">Transmembrane</keyword>
<dbReference type="InterPro" id="IPR006189">
    <property type="entry name" value="CHASE_dom"/>
</dbReference>
<evidence type="ECO:0000313" key="7">
    <source>
        <dbReference type="Proteomes" id="UP000789396"/>
    </source>
</evidence>
<feature type="domain" description="CHASE" evidence="5">
    <location>
        <begin position="1"/>
        <end position="92"/>
    </location>
</feature>
<dbReference type="Pfam" id="PF03924">
    <property type="entry name" value="CHASE"/>
    <property type="match status" value="1"/>
</dbReference>
<evidence type="ECO:0000259" key="5">
    <source>
        <dbReference type="PROSITE" id="PS50839"/>
    </source>
</evidence>
<feature type="non-terminal residue" evidence="6">
    <location>
        <position position="160"/>
    </location>
</feature>
<sequence length="160" mass="18316">SIRSVNYAPLVKAADRLSWEKENVIIIKQLNRDNQIVTRDNATEYFPLRYISPWRIDSYNGVGYDVYSQADRQRAIDIARKSKNISITNSVPPDRDVDGLVIGVYDTMYTFGMIMKQFQDVGLAIKIIDRGYNSSIYDSSQPGEKYQDDFVVERSSVLAD</sequence>
<evidence type="ECO:0000256" key="2">
    <source>
        <dbReference type="ARBA" id="ARBA00022692"/>
    </source>
</evidence>
<evidence type="ECO:0000313" key="6">
    <source>
        <dbReference type="EMBL" id="CAG8795368.1"/>
    </source>
</evidence>
<dbReference type="AlphaFoldDB" id="A0A9N9P6U3"/>
<feature type="non-terminal residue" evidence="6">
    <location>
        <position position="1"/>
    </location>
</feature>
<dbReference type="PROSITE" id="PS50839">
    <property type="entry name" value="CHASE"/>
    <property type="match status" value="1"/>
</dbReference>
<dbReference type="GO" id="GO:0003824">
    <property type="term" value="F:catalytic activity"/>
    <property type="evidence" value="ECO:0007669"/>
    <property type="project" value="UniProtKB-ARBA"/>
</dbReference>
<dbReference type="EMBL" id="CAJVPZ010065525">
    <property type="protein sequence ID" value="CAG8795368.1"/>
    <property type="molecule type" value="Genomic_DNA"/>
</dbReference>
<dbReference type="GO" id="GO:0007165">
    <property type="term" value="P:signal transduction"/>
    <property type="evidence" value="ECO:0007669"/>
    <property type="project" value="UniProtKB-ARBA"/>
</dbReference>
<accession>A0A9N9P6U3</accession>
<comment type="caution">
    <text evidence="6">The sequence shown here is derived from an EMBL/GenBank/DDBJ whole genome shotgun (WGS) entry which is preliminary data.</text>
</comment>